<evidence type="ECO:0000259" key="16">
    <source>
        <dbReference type="Pfam" id="PF18075"/>
    </source>
</evidence>
<feature type="domain" description="ABC3 transporter permease C-terminal" evidence="15">
    <location>
        <begin position="227"/>
        <end position="342"/>
    </location>
</feature>
<dbReference type="AlphaFoldDB" id="A0A1M7G7W9"/>
<evidence type="ECO:0000256" key="3">
    <source>
        <dbReference type="ARBA" id="ARBA00011160"/>
    </source>
</evidence>
<evidence type="ECO:0000259" key="15">
    <source>
        <dbReference type="Pfam" id="PF02687"/>
    </source>
</evidence>
<protein>
    <recommendedName>
        <fullName evidence="4 12">Cell division protein FtsX</fullName>
    </recommendedName>
</protein>
<name>A0A1M7G7W9_9GAMM</name>
<feature type="transmembrane region" description="Helical" evidence="14">
    <location>
        <begin position="223"/>
        <end position="243"/>
    </location>
</feature>
<gene>
    <name evidence="17" type="ORF">SAMN05878437_1336</name>
</gene>
<dbReference type="GO" id="GO:0032153">
    <property type="term" value="C:cell division site"/>
    <property type="evidence" value="ECO:0007669"/>
    <property type="project" value="TreeGrafter"/>
</dbReference>
<evidence type="ECO:0000256" key="11">
    <source>
        <dbReference type="ARBA" id="ARBA00023306"/>
    </source>
</evidence>
<evidence type="ECO:0000256" key="7">
    <source>
        <dbReference type="ARBA" id="ARBA00022618"/>
    </source>
</evidence>
<comment type="subcellular location">
    <subcellularLocation>
        <location evidence="1">Cell inner membrane</location>
        <topology evidence="1">Multi-pass membrane protein</topology>
    </subcellularLocation>
</comment>
<evidence type="ECO:0000256" key="2">
    <source>
        <dbReference type="ARBA" id="ARBA00007379"/>
    </source>
</evidence>
<keyword evidence="8 14" id="KW-0812">Transmembrane</keyword>
<evidence type="ECO:0000313" key="17">
    <source>
        <dbReference type="EMBL" id="SHM12383.1"/>
    </source>
</evidence>
<dbReference type="InterPro" id="IPR040690">
    <property type="entry name" value="FtsX_ECD"/>
</dbReference>
<dbReference type="Pfam" id="PF18075">
    <property type="entry name" value="FtsX_ECD"/>
    <property type="match status" value="1"/>
</dbReference>
<dbReference type="GO" id="GO:0005886">
    <property type="term" value="C:plasma membrane"/>
    <property type="evidence" value="ECO:0007669"/>
    <property type="project" value="UniProtKB-SubCell"/>
</dbReference>
<dbReference type="OrthoDB" id="9813411at2"/>
<comment type="subunit">
    <text evidence="3">Forms a membrane-associated complex with FtsE.</text>
</comment>
<dbReference type="PIRSF" id="PIRSF003097">
    <property type="entry name" value="FtsX"/>
    <property type="match status" value="1"/>
</dbReference>
<evidence type="ECO:0000256" key="13">
    <source>
        <dbReference type="SAM" id="MobiDB-lite"/>
    </source>
</evidence>
<evidence type="ECO:0000256" key="8">
    <source>
        <dbReference type="ARBA" id="ARBA00022692"/>
    </source>
</evidence>
<dbReference type="InterPro" id="IPR003838">
    <property type="entry name" value="ABC3_permease_C"/>
</dbReference>
<feature type="region of interest" description="Disordered" evidence="13">
    <location>
        <begin position="1"/>
        <end position="43"/>
    </location>
</feature>
<keyword evidence="18" id="KW-1185">Reference proteome</keyword>
<keyword evidence="7 12" id="KW-0132">Cell division</keyword>
<dbReference type="NCBIfam" id="TIGR00439">
    <property type="entry name" value="FtsX_Gneg"/>
    <property type="match status" value="1"/>
</dbReference>
<keyword evidence="10 12" id="KW-0472">Membrane</keyword>
<dbReference type="InterPro" id="IPR004513">
    <property type="entry name" value="FtsX"/>
</dbReference>
<feature type="transmembrane region" description="Helical" evidence="14">
    <location>
        <begin position="317"/>
        <end position="341"/>
    </location>
</feature>
<evidence type="ECO:0000256" key="10">
    <source>
        <dbReference type="ARBA" id="ARBA00023136"/>
    </source>
</evidence>
<proteinExistence type="inferred from homology"/>
<dbReference type="EMBL" id="LT670847">
    <property type="protein sequence ID" value="SHM12383.1"/>
    <property type="molecule type" value="Genomic_DNA"/>
</dbReference>
<keyword evidence="9 14" id="KW-1133">Transmembrane helix</keyword>
<evidence type="ECO:0000256" key="6">
    <source>
        <dbReference type="ARBA" id="ARBA00022519"/>
    </source>
</evidence>
<sequence length="351" mass="37338">MTSPRKPATTPRRTAQPKRAATSSAANKPAASPTRTARPTLSSSRLASRFQAWVRHHKAMAVDSIRRLLRYPIGSLLTMLAIAIALVLPAALWLTLSSARLLDAELDDSATLTVYLQSRVDTAQAGRVEQAVAAEPAVQGTQLITAEQGMADFQQALGLADALDGLEDNPLPASIVVTPDSPSPKAMQALSRRLSELAGVDEVRVDLAWIERLRHLAELGQRVTLALGVLFGLGVLLVVGNTIRLAVESRRREIEVVMLIGATHAFVRRPFLYSGAWYGLGGGLLALGLLTLGGRWLALPVQALAASYGAGFTLPALGIAGSTILLFCSTILGWLGAWVAVTRHLASIKAR</sequence>
<feature type="domain" description="FtsX extracellular" evidence="16">
    <location>
        <begin position="112"/>
        <end position="203"/>
    </location>
</feature>
<evidence type="ECO:0000256" key="9">
    <source>
        <dbReference type="ARBA" id="ARBA00022989"/>
    </source>
</evidence>
<dbReference type="STRING" id="29571.SAMN05878437_1336"/>
<keyword evidence="6 12" id="KW-0997">Cell inner membrane</keyword>
<evidence type="ECO:0000256" key="4">
    <source>
        <dbReference type="ARBA" id="ARBA00021907"/>
    </source>
</evidence>
<evidence type="ECO:0000256" key="14">
    <source>
        <dbReference type="SAM" id="Phobius"/>
    </source>
</evidence>
<accession>A0A1M7G7W9</accession>
<dbReference type="PANTHER" id="PTHR47755:SF1">
    <property type="entry name" value="CELL DIVISION PROTEIN FTSX"/>
    <property type="match status" value="1"/>
</dbReference>
<feature type="transmembrane region" description="Helical" evidence="14">
    <location>
        <begin position="76"/>
        <end position="96"/>
    </location>
</feature>
<dbReference type="GO" id="GO:0051301">
    <property type="term" value="P:cell division"/>
    <property type="evidence" value="ECO:0007669"/>
    <property type="project" value="UniProtKB-KW"/>
</dbReference>
<evidence type="ECO:0000256" key="1">
    <source>
        <dbReference type="ARBA" id="ARBA00004429"/>
    </source>
</evidence>
<dbReference type="Gene3D" id="3.30.70.3040">
    <property type="match status" value="1"/>
</dbReference>
<dbReference type="InParanoid" id="A0A1M7G7W9"/>
<comment type="similarity">
    <text evidence="2 12">Belongs to the ABC-4 integral membrane protein family. FtsX subfamily.</text>
</comment>
<dbReference type="PANTHER" id="PTHR47755">
    <property type="entry name" value="CELL DIVISION PROTEIN FTSX"/>
    <property type="match status" value="1"/>
</dbReference>
<dbReference type="Pfam" id="PF02687">
    <property type="entry name" value="FtsX"/>
    <property type="match status" value="1"/>
</dbReference>
<reference evidence="17 18" key="1">
    <citation type="submission" date="2016-11" db="EMBL/GenBank/DDBJ databases">
        <authorList>
            <person name="Jaros S."/>
            <person name="Januszkiewicz K."/>
            <person name="Wedrychowicz H."/>
        </authorList>
    </citation>
    <scope>NUCLEOTIDE SEQUENCE [LARGE SCALE GENOMIC DNA]</scope>
    <source>
        <strain evidence="17 18">ACAM 12</strain>
    </source>
</reference>
<feature type="compositionally biased region" description="Low complexity" evidence="13">
    <location>
        <begin position="20"/>
        <end position="34"/>
    </location>
</feature>
<keyword evidence="11 12" id="KW-0131">Cell cycle</keyword>
<dbReference type="FunCoup" id="A0A1M7G7W9">
    <property type="interactions" value="206"/>
</dbReference>
<evidence type="ECO:0000256" key="12">
    <source>
        <dbReference type="PIRNR" id="PIRNR003097"/>
    </source>
</evidence>
<dbReference type="RefSeq" id="WP_079552315.1">
    <property type="nucleotide sequence ID" value="NZ_LT670847.1"/>
</dbReference>
<keyword evidence="5 12" id="KW-1003">Cell membrane</keyword>
<evidence type="ECO:0000313" key="18">
    <source>
        <dbReference type="Proteomes" id="UP000190911"/>
    </source>
</evidence>
<dbReference type="Proteomes" id="UP000190911">
    <property type="component" value="Chromosome I"/>
</dbReference>
<evidence type="ECO:0000256" key="5">
    <source>
        <dbReference type="ARBA" id="ARBA00022475"/>
    </source>
</evidence>
<dbReference type="InterPro" id="IPR047590">
    <property type="entry name" value="FtsX_proteobact-type"/>
</dbReference>
<comment type="function">
    <text evidence="12">Part of the ABC transporter FtsEX involved in cellular division.</text>
</comment>
<feature type="transmembrane region" description="Helical" evidence="14">
    <location>
        <begin position="276"/>
        <end position="297"/>
    </location>
</feature>
<organism evidence="17 18">
    <name type="scientific">Vreelandella subglaciescola</name>
    <dbReference type="NCBI Taxonomy" id="29571"/>
    <lineage>
        <taxon>Bacteria</taxon>
        <taxon>Pseudomonadati</taxon>
        <taxon>Pseudomonadota</taxon>
        <taxon>Gammaproteobacteria</taxon>
        <taxon>Oceanospirillales</taxon>
        <taxon>Halomonadaceae</taxon>
        <taxon>Vreelandella</taxon>
    </lineage>
</organism>